<feature type="domain" description="HTH OST-type" evidence="9">
    <location>
        <begin position="3"/>
        <end position="77"/>
    </location>
</feature>
<gene>
    <name evidence="10" type="ORF">XNOV1_A032604</name>
</gene>
<dbReference type="SMART" id="SM00333">
    <property type="entry name" value="TUDOR"/>
    <property type="match status" value="3"/>
</dbReference>
<reference evidence="10" key="1">
    <citation type="submission" date="2023-08" db="EMBL/GenBank/DDBJ databases">
        <authorList>
            <person name="Alioto T."/>
            <person name="Alioto T."/>
            <person name="Gomez Garrido J."/>
        </authorList>
    </citation>
    <scope>NUCLEOTIDE SEQUENCE</scope>
</reference>
<feature type="region of interest" description="Disordered" evidence="7">
    <location>
        <begin position="248"/>
        <end position="277"/>
    </location>
</feature>
<dbReference type="PROSITE" id="PS50304">
    <property type="entry name" value="TUDOR"/>
    <property type="match status" value="1"/>
</dbReference>
<dbReference type="InterPro" id="IPR035437">
    <property type="entry name" value="SNase_OB-fold_sf"/>
</dbReference>
<dbReference type="CDD" id="cd09974">
    <property type="entry name" value="LOTUS_3_TDRD7"/>
    <property type="match status" value="1"/>
</dbReference>
<dbReference type="Proteomes" id="UP001178508">
    <property type="component" value="Chromosome 3"/>
</dbReference>
<feature type="domain" description="Tudor" evidence="8">
    <location>
        <begin position="552"/>
        <end position="611"/>
    </location>
</feature>
<sequence>MSDSESVKKMLRSVLQSNKQGVSVNRLPLEFYSLCGEKIPLKKLGFSTLEDFLRSIPSVVRLEYRAGEMRCYASVCKETAHIAELVARQRSPKKSGRSHLVKCKMKYQPFNQYKLNARPRSSLRQPSSRGASNRSASHYQLHASSLSGDFSQCDVELVQSRMTQLLEKYCSGVWMSKLSGLYSEMFGQELHPQVLSNLEKWTHICMVEKSSNPLRVDHLIYPPLPPKPSTFFLHSTTTIPLTSSTNYSTVTKPISSSPSTPEQLSPAPHVSPIPRPRFQNPVAKPTFVFPSQPVAGSPATPPLVTLRSPAHNPALAPRLLPCASLAVNTATTTTATLNHNSNTPPIAQTWTCPPLSPNQIPGPDVLPLLKVTFSPSSDLTPCPPSQMSSPGLSPDVRQKLKELLSKYSHGVWAHGLPQLFMDTFKTPFPAHVLQNLSLLLDICDVEYPVPGDRTKAILYNSIQTEEDDKDKPGSQQDRSCILPSGLEVISPVVPSCLVPPVQQYPSVLVTDATSSNAVTIRYVGENYSDAQEAMEVTMHSFYTSTTQHPVNRPVVGQLVAVKGEDGEELARAQVMDVTDPSKIKVYYVDYGFYVETSQTNLLELHQDFLSLPFQATNVELAGLEVFSTHPQVLSCLDKLAVGKILLMETLEQSNKKETPMAVLYDTSQDEDVNINSACFKALQDMSMNNPLRVNVVYKDACVTNVCANGIIHCQFPCRGSARLEKLLERTEAILKSQTTSELLVSRPFHGKPCLARYKEKWSRAEITIMYGNGVMDILFTDLGVSATVKVTDLREIPPVVLKALIIIPPQVVKCRLAGFPVPNGDWKWEAIRWLREVTEDCDIRILKLDQQKENLLAYVYLFSGTESHEPDKSINHQLIHSELWQKYTTENTNTIPSSDSPPVLGLSDLLEGLTLSGVVQNQMVQAAAQPLSRTLDLSFPEPTTQTGMHPVSMPPPLELPQPGQNMDVFVPVACHPGYFVLQPWQDLHKLVVLMGEMILYYNQMWQSNTPVHIEKGEVYAAKVDKNWHRVLVKGILTNGLVSVYELDYGKHELVRNTLIQPLIEEFRQLPFQAITAQLAGLTQTRWSEEASMLFRNHVEHRALVAQVESVQDVSEVKGQLWERKLTVYLVDTTLEERDIWIHSVMADLSGELTRAA</sequence>
<feature type="domain" description="HTH OST-type" evidence="9">
    <location>
        <begin position="392"/>
        <end position="460"/>
    </location>
</feature>
<feature type="compositionally biased region" description="Polar residues" evidence="7">
    <location>
        <begin position="248"/>
        <end position="263"/>
    </location>
</feature>
<dbReference type="PANTHER" id="PTHR22948:SF14">
    <property type="entry name" value="TUDOR DOMAIN-CONTAINING PROTEIN 7"/>
    <property type="match status" value="1"/>
</dbReference>
<dbReference type="InterPro" id="IPR025605">
    <property type="entry name" value="OST-HTH/LOTUS_dom"/>
</dbReference>
<dbReference type="AlphaFoldDB" id="A0AAV1EV94"/>
<evidence type="ECO:0000313" key="11">
    <source>
        <dbReference type="Proteomes" id="UP001178508"/>
    </source>
</evidence>
<dbReference type="InterPro" id="IPR037978">
    <property type="entry name" value="TDRD7_LOTUS_3"/>
</dbReference>
<evidence type="ECO:0000256" key="5">
    <source>
        <dbReference type="ARBA" id="ARBA00022871"/>
    </source>
</evidence>
<dbReference type="GO" id="GO:0007283">
    <property type="term" value="P:spermatogenesis"/>
    <property type="evidence" value="ECO:0007669"/>
    <property type="project" value="UniProtKB-KW"/>
</dbReference>
<evidence type="ECO:0000259" key="8">
    <source>
        <dbReference type="PROSITE" id="PS50304"/>
    </source>
</evidence>
<keyword evidence="5" id="KW-0744">Spermatogenesis</keyword>
<dbReference type="GO" id="GO:0003723">
    <property type="term" value="F:RNA binding"/>
    <property type="evidence" value="ECO:0007669"/>
    <property type="project" value="UniProtKB-KW"/>
</dbReference>
<keyword evidence="6" id="KW-0694">RNA-binding</keyword>
<keyword evidence="11" id="KW-1185">Reference proteome</keyword>
<keyword evidence="3" id="KW-0677">Repeat</keyword>
<dbReference type="PANTHER" id="PTHR22948">
    <property type="entry name" value="TUDOR DOMAIN CONTAINING PROTEIN"/>
    <property type="match status" value="1"/>
</dbReference>
<dbReference type="Gene3D" id="2.30.30.140">
    <property type="match status" value="3"/>
</dbReference>
<dbReference type="Gene3D" id="3.30.420.610">
    <property type="entry name" value="LOTUS domain-like"/>
    <property type="match status" value="3"/>
</dbReference>
<dbReference type="Pfam" id="PF00567">
    <property type="entry name" value="TUDOR"/>
    <property type="match status" value="3"/>
</dbReference>
<evidence type="ECO:0000256" key="7">
    <source>
        <dbReference type="SAM" id="MobiDB-lite"/>
    </source>
</evidence>
<comment type="subcellular location">
    <subcellularLocation>
        <location evidence="1">Cytoplasm</location>
    </subcellularLocation>
</comment>
<dbReference type="PROSITE" id="PS51644">
    <property type="entry name" value="HTH_OST"/>
    <property type="match status" value="3"/>
</dbReference>
<name>A0AAV1EV94_XYRNO</name>
<dbReference type="GO" id="GO:0005737">
    <property type="term" value="C:cytoplasm"/>
    <property type="evidence" value="ECO:0007669"/>
    <property type="project" value="UniProtKB-SubCell"/>
</dbReference>
<dbReference type="InterPro" id="IPR050621">
    <property type="entry name" value="Tudor_domain_containing"/>
</dbReference>
<proteinExistence type="predicted"/>
<accession>A0AAV1EV94</accession>
<evidence type="ECO:0000313" key="10">
    <source>
        <dbReference type="EMBL" id="CAJ1052731.1"/>
    </source>
</evidence>
<protein>
    <submittedName>
        <fullName evidence="10">Tudor domain-containing protein 7B-like</fullName>
    </submittedName>
</protein>
<evidence type="ECO:0000256" key="2">
    <source>
        <dbReference type="ARBA" id="ARBA00022490"/>
    </source>
</evidence>
<evidence type="ECO:0000256" key="3">
    <source>
        <dbReference type="ARBA" id="ARBA00022737"/>
    </source>
</evidence>
<evidence type="ECO:0000256" key="6">
    <source>
        <dbReference type="ARBA" id="ARBA00022884"/>
    </source>
</evidence>
<dbReference type="InterPro" id="IPR041966">
    <property type="entry name" value="LOTUS-like"/>
</dbReference>
<keyword evidence="4" id="KW-0221">Differentiation</keyword>
<organism evidence="10 11">
    <name type="scientific">Xyrichtys novacula</name>
    <name type="common">Pearly razorfish</name>
    <name type="synonym">Hemipteronotus novacula</name>
    <dbReference type="NCBI Taxonomy" id="13765"/>
    <lineage>
        <taxon>Eukaryota</taxon>
        <taxon>Metazoa</taxon>
        <taxon>Chordata</taxon>
        <taxon>Craniata</taxon>
        <taxon>Vertebrata</taxon>
        <taxon>Euteleostomi</taxon>
        <taxon>Actinopterygii</taxon>
        <taxon>Neopterygii</taxon>
        <taxon>Teleostei</taxon>
        <taxon>Neoteleostei</taxon>
        <taxon>Acanthomorphata</taxon>
        <taxon>Eupercaria</taxon>
        <taxon>Labriformes</taxon>
        <taxon>Labridae</taxon>
        <taxon>Xyrichtys</taxon>
    </lineage>
</organism>
<feature type="domain" description="HTH OST-type" evidence="9">
    <location>
        <begin position="154"/>
        <end position="224"/>
    </location>
</feature>
<evidence type="ECO:0000256" key="1">
    <source>
        <dbReference type="ARBA" id="ARBA00004496"/>
    </source>
</evidence>
<evidence type="ECO:0000259" key="9">
    <source>
        <dbReference type="PROSITE" id="PS51644"/>
    </source>
</evidence>
<dbReference type="Pfam" id="PF12872">
    <property type="entry name" value="OST-HTH"/>
    <property type="match status" value="1"/>
</dbReference>
<dbReference type="InterPro" id="IPR002999">
    <property type="entry name" value="Tudor"/>
</dbReference>
<dbReference type="Gene3D" id="2.40.50.90">
    <property type="match status" value="3"/>
</dbReference>
<keyword evidence="2" id="KW-0963">Cytoplasm</keyword>
<dbReference type="EMBL" id="OY660866">
    <property type="protein sequence ID" value="CAJ1052731.1"/>
    <property type="molecule type" value="Genomic_DNA"/>
</dbReference>
<dbReference type="SUPFAM" id="SSF63748">
    <property type="entry name" value="Tudor/PWWP/MBT"/>
    <property type="match status" value="3"/>
</dbReference>
<dbReference type="GO" id="GO:0030154">
    <property type="term" value="P:cell differentiation"/>
    <property type="evidence" value="ECO:0007669"/>
    <property type="project" value="UniProtKB-KW"/>
</dbReference>
<evidence type="ECO:0000256" key="4">
    <source>
        <dbReference type="ARBA" id="ARBA00022782"/>
    </source>
</evidence>